<dbReference type="AlphaFoldDB" id="L0REN6"/>
<feature type="signal peptide" evidence="1">
    <location>
        <begin position="1"/>
        <end position="26"/>
    </location>
</feature>
<dbReference type="KEGG" id="dhy:DESAM_22388"/>
<evidence type="ECO:0000256" key="1">
    <source>
        <dbReference type="SAM" id="SignalP"/>
    </source>
</evidence>
<keyword evidence="3" id="KW-1185">Reference proteome</keyword>
<reference evidence="2 3" key="1">
    <citation type="submission" date="2012-10" db="EMBL/GenBank/DDBJ databases">
        <authorList>
            <person name="Genoscope - CEA"/>
        </authorList>
    </citation>
    <scope>NUCLEOTIDE SEQUENCE [LARGE SCALE GENOMIC DNA]</scope>
    <source>
        <strain evidence="3">AM13 / DSM 14728</strain>
    </source>
</reference>
<evidence type="ECO:0008006" key="4">
    <source>
        <dbReference type="Google" id="ProtNLM"/>
    </source>
</evidence>
<evidence type="ECO:0000313" key="2">
    <source>
        <dbReference type="EMBL" id="CCO24655.1"/>
    </source>
</evidence>
<organism evidence="2 3">
    <name type="scientific">Maridesulfovibrio hydrothermalis AM13 = DSM 14728</name>
    <dbReference type="NCBI Taxonomy" id="1121451"/>
    <lineage>
        <taxon>Bacteria</taxon>
        <taxon>Pseudomonadati</taxon>
        <taxon>Thermodesulfobacteriota</taxon>
        <taxon>Desulfovibrionia</taxon>
        <taxon>Desulfovibrionales</taxon>
        <taxon>Desulfovibrionaceae</taxon>
        <taxon>Maridesulfovibrio</taxon>
    </lineage>
</organism>
<dbReference type="HOGENOM" id="CLU_2205806_0_0_7"/>
<keyword evidence="1" id="KW-0732">Signal</keyword>
<dbReference type="OrthoDB" id="5458453at2"/>
<dbReference type="RefSeq" id="WP_015337255.1">
    <property type="nucleotide sequence ID" value="NC_020055.1"/>
</dbReference>
<name>L0REN6_9BACT</name>
<proteinExistence type="predicted"/>
<dbReference type="PATRIC" id="fig|1121451.3.peg.2610"/>
<accession>L0REN6</accession>
<dbReference type="EMBL" id="FO203522">
    <property type="protein sequence ID" value="CCO24655.1"/>
    <property type="molecule type" value="Genomic_DNA"/>
</dbReference>
<gene>
    <name evidence="2" type="ORF">DESAM_22388</name>
</gene>
<evidence type="ECO:0000313" key="3">
    <source>
        <dbReference type="Proteomes" id="UP000010808"/>
    </source>
</evidence>
<dbReference type="Proteomes" id="UP000010808">
    <property type="component" value="Chromosome"/>
</dbReference>
<sequence>MKFNTILKTTCYAVFFLLLISTTTQAGIITYKCQSGPMCIDERVNFGMVQIRCTDVNGDVLADWICEYEAEYTCKNTLTGQTRAAGFNPLSGSLCEKLCGPCKEGWK</sequence>
<dbReference type="eggNOG" id="ENOG5032CRU">
    <property type="taxonomic scope" value="Bacteria"/>
</dbReference>
<protein>
    <recommendedName>
        <fullName evidence="4">Secreted protein</fullName>
    </recommendedName>
</protein>
<feature type="chain" id="PRO_5003947294" description="Secreted protein" evidence="1">
    <location>
        <begin position="27"/>
        <end position="107"/>
    </location>
</feature>